<proteinExistence type="predicted"/>
<protein>
    <recommendedName>
        <fullName evidence="3">Antitoxin SocA-like Panacea domain-containing protein</fullName>
    </recommendedName>
</protein>
<dbReference type="Proteomes" id="UP000294299">
    <property type="component" value="Chromosome NFRAN"/>
</dbReference>
<dbReference type="AlphaFoldDB" id="A0A484IDR6"/>
<keyword evidence="2" id="KW-1185">Reference proteome</keyword>
<dbReference type="KEGG" id="nfn:NFRAN_2634"/>
<dbReference type="RefSeq" id="WP_134485009.1">
    <property type="nucleotide sequence ID" value="NZ_LR216287.1"/>
</dbReference>
<organism evidence="1 2">
    <name type="scientific">Candidatus Nitrosocosmicus franklandianus</name>
    <dbReference type="NCBI Taxonomy" id="1798806"/>
    <lineage>
        <taxon>Archaea</taxon>
        <taxon>Nitrososphaerota</taxon>
        <taxon>Nitrososphaeria</taxon>
        <taxon>Nitrososphaerales</taxon>
        <taxon>Nitrososphaeraceae</taxon>
        <taxon>Candidatus Nitrosocosmicus</taxon>
    </lineage>
</organism>
<name>A0A484IDR6_9ARCH</name>
<evidence type="ECO:0000313" key="1">
    <source>
        <dbReference type="EMBL" id="VFJ14956.1"/>
    </source>
</evidence>
<dbReference type="GeneID" id="39421786"/>
<dbReference type="EMBL" id="LR216287">
    <property type="protein sequence ID" value="VFJ14956.1"/>
    <property type="molecule type" value="Genomic_DNA"/>
</dbReference>
<accession>A0A484IDR6</accession>
<gene>
    <name evidence="1" type="ORF">NFRAN_2634</name>
</gene>
<evidence type="ECO:0000313" key="2">
    <source>
        <dbReference type="Proteomes" id="UP000294299"/>
    </source>
</evidence>
<evidence type="ECO:0008006" key="3">
    <source>
        <dbReference type="Google" id="ProtNLM"/>
    </source>
</evidence>
<dbReference type="OrthoDB" id="9571at2157"/>
<reference evidence="1 2" key="1">
    <citation type="submission" date="2019-02" db="EMBL/GenBank/DDBJ databases">
        <authorList>
            <person name="Lehtovirta-Morley E L."/>
        </authorList>
    </citation>
    <scope>NUCLEOTIDE SEQUENCE [LARGE SCALE GENOMIC DNA]</scope>
    <source>
        <strain evidence="1">NFRAN1</strain>
    </source>
</reference>
<sequence>MTVELQDFIKFLHENKMINIHDMLKTDVSGIINRLKLQKYVYLAQTTLKNNFGYEFNIYNNGPYSPELANYYYEKMDLNEKFMDRNDNASQTIDPAFATRFMELYKDKDANWLEVAATLIDSTNYCENERESLDKVYAIKSKYDSSFIDNTLDELKEKSLVHYASGIKLNGIFSIF</sequence>